<comment type="function">
    <text evidence="7">Destroys radicals which are normally produced within the cells and which are toxic to biological systems.</text>
</comment>
<evidence type="ECO:0000313" key="11">
    <source>
        <dbReference type="Proteomes" id="UP000007148"/>
    </source>
</evidence>
<dbReference type="FunFam" id="2.60.40.200:FF:000001">
    <property type="entry name" value="Superoxide dismutase [Cu-Zn]"/>
    <property type="match status" value="1"/>
</dbReference>
<dbReference type="OrthoDB" id="2015551at2759"/>
<comment type="catalytic activity">
    <reaction evidence="7">
        <text>2 superoxide + 2 H(+) = H2O2 + O2</text>
        <dbReference type="Rhea" id="RHEA:20696"/>
        <dbReference type="ChEBI" id="CHEBI:15378"/>
        <dbReference type="ChEBI" id="CHEBI:15379"/>
        <dbReference type="ChEBI" id="CHEBI:16240"/>
        <dbReference type="ChEBI" id="CHEBI:18421"/>
        <dbReference type="EC" id="1.15.1.1"/>
    </reaction>
</comment>
<feature type="domain" description="Superoxide dismutase copper/zinc binding" evidence="9">
    <location>
        <begin position="42"/>
        <end position="178"/>
    </location>
</feature>
<accession>G4T8J8</accession>
<keyword evidence="6 7" id="KW-0186">Copper</keyword>
<keyword evidence="8" id="KW-0732">Signal</keyword>
<dbReference type="AlphaFoldDB" id="G4T8J8"/>
<proteinExistence type="inferred from homology"/>
<evidence type="ECO:0000256" key="2">
    <source>
        <dbReference type="ARBA" id="ARBA00022723"/>
    </source>
</evidence>
<dbReference type="Proteomes" id="UP000007148">
    <property type="component" value="Unassembled WGS sequence"/>
</dbReference>
<organism evidence="10 11">
    <name type="scientific">Serendipita indica (strain DSM 11827)</name>
    <name type="common">Root endophyte fungus</name>
    <name type="synonym">Piriformospora indica</name>
    <dbReference type="NCBI Taxonomy" id="1109443"/>
    <lineage>
        <taxon>Eukaryota</taxon>
        <taxon>Fungi</taxon>
        <taxon>Dikarya</taxon>
        <taxon>Basidiomycota</taxon>
        <taxon>Agaricomycotina</taxon>
        <taxon>Agaricomycetes</taxon>
        <taxon>Sebacinales</taxon>
        <taxon>Serendipitaceae</taxon>
        <taxon>Serendipita</taxon>
    </lineage>
</organism>
<evidence type="ECO:0000259" key="9">
    <source>
        <dbReference type="Pfam" id="PF00080"/>
    </source>
</evidence>
<name>G4T8J8_SERID</name>
<dbReference type="PROSITE" id="PS00332">
    <property type="entry name" value="SOD_CU_ZN_2"/>
    <property type="match status" value="1"/>
</dbReference>
<gene>
    <name evidence="10" type="ORF">PIIN_01482</name>
</gene>
<dbReference type="SUPFAM" id="SSF49329">
    <property type="entry name" value="Cu,Zn superoxide dismutase-like"/>
    <property type="match status" value="1"/>
</dbReference>
<keyword evidence="5 7" id="KW-0560">Oxidoreductase</keyword>
<evidence type="ECO:0000256" key="6">
    <source>
        <dbReference type="ARBA" id="ARBA00023008"/>
    </source>
</evidence>
<dbReference type="PROSITE" id="PS00087">
    <property type="entry name" value="SOD_CU_ZN_1"/>
    <property type="match status" value="1"/>
</dbReference>
<comment type="similarity">
    <text evidence="1 7">Belongs to the Cu-Zn superoxide dismutase family.</text>
</comment>
<feature type="chain" id="PRO_5003468811" description="Superoxide dismutase [Cu-Zn]" evidence="8">
    <location>
        <begin position="26"/>
        <end position="202"/>
    </location>
</feature>
<evidence type="ECO:0000256" key="1">
    <source>
        <dbReference type="ARBA" id="ARBA00010457"/>
    </source>
</evidence>
<comment type="cofactor">
    <cofactor evidence="7">
        <name>Zn(2+)</name>
        <dbReference type="ChEBI" id="CHEBI:29105"/>
    </cofactor>
    <text evidence="7">Binds 1 zinc ion per subunit.</text>
</comment>
<dbReference type="FunCoup" id="G4T8J8">
    <property type="interactions" value="183"/>
</dbReference>
<dbReference type="EC" id="1.15.1.1" evidence="7"/>
<evidence type="ECO:0000256" key="3">
    <source>
        <dbReference type="ARBA" id="ARBA00022833"/>
    </source>
</evidence>
<dbReference type="InterPro" id="IPR036423">
    <property type="entry name" value="SOD-like_Cu/Zn_dom_sf"/>
</dbReference>
<dbReference type="InterPro" id="IPR001424">
    <property type="entry name" value="SOD_Cu_Zn_dom"/>
</dbReference>
<dbReference type="Gene3D" id="2.60.40.200">
    <property type="entry name" value="Superoxide dismutase, copper/zinc binding domain"/>
    <property type="match status" value="1"/>
</dbReference>
<dbReference type="eggNOG" id="KOG0441">
    <property type="taxonomic scope" value="Eukaryota"/>
</dbReference>
<protein>
    <recommendedName>
        <fullName evidence="7">Superoxide dismutase [Cu-Zn]</fullName>
        <ecNumber evidence="7">1.15.1.1</ecNumber>
    </recommendedName>
</protein>
<dbReference type="PRINTS" id="PR00068">
    <property type="entry name" value="CUZNDISMTASE"/>
</dbReference>
<evidence type="ECO:0000313" key="10">
    <source>
        <dbReference type="EMBL" id="CCA67654.1"/>
    </source>
</evidence>
<dbReference type="PANTHER" id="PTHR10003">
    <property type="entry name" value="SUPEROXIDE DISMUTASE CU-ZN -RELATED"/>
    <property type="match status" value="1"/>
</dbReference>
<comment type="caution">
    <text evidence="10">The sequence shown here is derived from an EMBL/GenBank/DDBJ whole genome shotgun (WGS) entry which is preliminary data.</text>
</comment>
<dbReference type="InParanoid" id="G4T8J8"/>
<dbReference type="CDD" id="cd00305">
    <property type="entry name" value="Cu-Zn_Superoxide_Dismutase"/>
    <property type="match status" value="1"/>
</dbReference>
<keyword evidence="4" id="KW-0049">Antioxidant</keyword>
<dbReference type="GO" id="GO:0005507">
    <property type="term" value="F:copper ion binding"/>
    <property type="evidence" value="ECO:0007669"/>
    <property type="project" value="InterPro"/>
</dbReference>
<comment type="cofactor">
    <cofactor evidence="7">
        <name>Cu cation</name>
        <dbReference type="ChEBI" id="CHEBI:23378"/>
    </cofactor>
    <text evidence="7">Binds 1 copper ion per subunit.</text>
</comment>
<keyword evidence="11" id="KW-1185">Reference proteome</keyword>
<evidence type="ECO:0000256" key="5">
    <source>
        <dbReference type="ARBA" id="ARBA00023002"/>
    </source>
</evidence>
<evidence type="ECO:0000256" key="4">
    <source>
        <dbReference type="ARBA" id="ARBA00022862"/>
    </source>
</evidence>
<dbReference type="HOGENOM" id="CLU_056632_4_0_1"/>
<dbReference type="STRING" id="1109443.G4T8J8"/>
<dbReference type="OMA" id="CGTIWIK"/>
<dbReference type="Pfam" id="PF00080">
    <property type="entry name" value="Sod_Cu"/>
    <property type="match status" value="1"/>
</dbReference>
<dbReference type="InterPro" id="IPR018152">
    <property type="entry name" value="SOD_Cu/Zn_BS"/>
</dbReference>
<evidence type="ECO:0000256" key="7">
    <source>
        <dbReference type="RuleBase" id="RU000393"/>
    </source>
</evidence>
<sequence length="202" mass="21415">MHARSTISYFVKLLVCLTFVTYAAAHNTPVKAVAVLTGTSGVSGTVYFQQDKPHSKVKITGTIQGLTANAKRGFHVHTFGDLSGGCNSTGTHFNPFNQTHGGPNDPVRHVGDLGNVQTDNNGTATLNFEDWFISLRGHLSVVGRGLVVHAGTDDFGKGGQSDSLTTGHAGARLACGIIGKHKIFYSAHKLTPAQILYTARTL</sequence>
<dbReference type="EMBL" id="CAFZ01000017">
    <property type="protein sequence ID" value="CCA67654.1"/>
    <property type="molecule type" value="Genomic_DNA"/>
</dbReference>
<feature type="signal peptide" evidence="8">
    <location>
        <begin position="1"/>
        <end position="25"/>
    </location>
</feature>
<evidence type="ECO:0000256" key="8">
    <source>
        <dbReference type="SAM" id="SignalP"/>
    </source>
</evidence>
<reference evidence="10 11" key="1">
    <citation type="journal article" date="2011" name="PLoS Pathog.">
        <title>Endophytic Life Strategies Decoded by Genome and Transcriptome Analyses of the Mutualistic Root Symbiont Piriformospora indica.</title>
        <authorList>
            <person name="Zuccaro A."/>
            <person name="Lahrmann U."/>
            <person name="Guldener U."/>
            <person name="Langen G."/>
            <person name="Pfiffi S."/>
            <person name="Biedenkopf D."/>
            <person name="Wong P."/>
            <person name="Samans B."/>
            <person name="Grimm C."/>
            <person name="Basiewicz M."/>
            <person name="Murat C."/>
            <person name="Martin F."/>
            <person name="Kogel K.H."/>
        </authorList>
    </citation>
    <scope>NUCLEOTIDE SEQUENCE [LARGE SCALE GENOMIC DNA]</scope>
    <source>
        <strain evidence="10 11">DSM 11827</strain>
    </source>
</reference>
<dbReference type="GO" id="GO:0004784">
    <property type="term" value="F:superoxide dismutase activity"/>
    <property type="evidence" value="ECO:0007669"/>
    <property type="project" value="UniProtKB-EC"/>
</dbReference>
<keyword evidence="3 7" id="KW-0862">Zinc</keyword>
<dbReference type="InterPro" id="IPR024134">
    <property type="entry name" value="SOD_Cu/Zn_/chaperone"/>
</dbReference>
<keyword evidence="2 7" id="KW-0479">Metal-binding</keyword>